<dbReference type="OrthoDB" id="40840at10239"/>
<sequence length="89" mass="10322">MKVRKKLLYKSIFITISVIIMICASKLIADMLGLEQHFTTTMLVGGSLWAWIASIVFDSYEKRKKKDNLQQQLHEALRDLKEIKALIKK</sequence>
<protein>
    <recommendedName>
        <fullName evidence="4">Holin</fullName>
    </recommendedName>
</protein>
<keyword evidence="1" id="KW-0812">Transmembrane</keyword>
<keyword evidence="1" id="KW-0472">Membrane</keyword>
<keyword evidence="3" id="KW-1185">Reference proteome</keyword>
<proteinExistence type="predicted"/>
<evidence type="ECO:0008006" key="4">
    <source>
        <dbReference type="Google" id="ProtNLM"/>
    </source>
</evidence>
<evidence type="ECO:0000313" key="3">
    <source>
        <dbReference type="Proteomes" id="UP000032402"/>
    </source>
</evidence>
<dbReference type="KEGG" id="vg:26644451"/>
<dbReference type="Proteomes" id="UP000032402">
    <property type="component" value="Segment"/>
</dbReference>
<evidence type="ECO:0000313" key="2">
    <source>
        <dbReference type="EMBL" id="AJP61413.2"/>
    </source>
</evidence>
<evidence type="ECO:0000256" key="1">
    <source>
        <dbReference type="SAM" id="Phobius"/>
    </source>
</evidence>
<feature type="transmembrane region" description="Helical" evidence="1">
    <location>
        <begin position="7"/>
        <end position="29"/>
    </location>
</feature>
<organism evidence="2 3">
    <name type="scientific">Enterococcus phage EFDG1</name>
    <dbReference type="NCBI Taxonomy" id="1597976"/>
    <lineage>
        <taxon>Viruses</taxon>
        <taxon>Duplodnaviria</taxon>
        <taxon>Heunggongvirae</taxon>
        <taxon>Uroviricota</taxon>
        <taxon>Caudoviricetes</taxon>
        <taxon>Herelleviridae</taxon>
        <taxon>Brockvirinae</taxon>
        <taxon>Schiekvirus</taxon>
        <taxon>Schiekvirus EFDG1</taxon>
    </lineage>
</organism>
<keyword evidence="1" id="KW-1133">Transmembrane helix</keyword>
<dbReference type="GeneID" id="26644451"/>
<reference evidence="2 3" key="1">
    <citation type="journal article" date="2015" name="Appl. Environ. Microbiol.">
        <title>Targeting Enterococcus faecalis Biofilms with Phage Therapy.</title>
        <authorList>
            <person name="Khalifa L."/>
            <person name="Brosh Y."/>
            <person name="Gelman D."/>
            <person name="Coppenhagen-Glazer S."/>
            <person name="Beyth S."/>
            <person name="Poradosu-Cohen R."/>
            <person name="Que Y.A."/>
            <person name="Beyth N."/>
            <person name="Hazan R."/>
        </authorList>
    </citation>
    <scope>NUCLEOTIDE SEQUENCE [LARGE SCALE GENOMIC DNA]</scope>
</reference>
<dbReference type="EMBL" id="KP339049">
    <property type="protein sequence ID" value="AJP61413.2"/>
    <property type="molecule type" value="Genomic_DNA"/>
</dbReference>
<dbReference type="RefSeq" id="YP_009218307.2">
    <property type="nucleotide sequence ID" value="NC_029009.1"/>
</dbReference>
<feature type="transmembrane region" description="Helical" evidence="1">
    <location>
        <begin position="41"/>
        <end position="60"/>
    </location>
</feature>
<name>A0A0C5K8V9_9CAUD</name>
<accession>A0A0C5K8V9</accession>